<feature type="non-terminal residue" evidence="2">
    <location>
        <position position="1"/>
    </location>
</feature>
<dbReference type="EMBL" id="JACYCD010000009">
    <property type="protein sequence ID" value="KAF8714449.1"/>
    <property type="molecule type" value="Genomic_DNA"/>
</dbReference>
<evidence type="ECO:0000313" key="3">
    <source>
        <dbReference type="Proteomes" id="UP000602905"/>
    </source>
</evidence>
<dbReference type="Proteomes" id="UP000602905">
    <property type="component" value="Unassembled WGS sequence"/>
</dbReference>
<comment type="caution">
    <text evidence="2">The sequence shown here is derived from an EMBL/GenBank/DDBJ whole genome shotgun (WGS) entry which is preliminary data.</text>
</comment>
<dbReference type="OrthoDB" id="10466801at2759"/>
<reference evidence="2" key="1">
    <citation type="submission" date="2020-09" db="EMBL/GenBank/DDBJ databases">
        <title>Comparative genome analyses of four rice-infecting Rhizoctonia solani isolates reveal extensive enrichment of homogalacturonan modification genes.</title>
        <authorList>
            <person name="Lee D.-Y."/>
            <person name="Jeon J."/>
            <person name="Kim K.-T."/>
            <person name="Cheong K."/>
            <person name="Song H."/>
            <person name="Choi G."/>
            <person name="Ko J."/>
            <person name="Opiyo S.O."/>
            <person name="Zuo S."/>
            <person name="Madhav S."/>
            <person name="Lee Y.-H."/>
            <person name="Wang G.-L."/>
        </authorList>
    </citation>
    <scope>NUCLEOTIDE SEQUENCE</scope>
    <source>
        <strain evidence="2">AG1-IA WGL</strain>
    </source>
</reference>
<name>A0A8H7HZP2_9AGAM</name>
<dbReference type="AlphaFoldDB" id="A0A8H7HZP2"/>
<feature type="region of interest" description="Disordered" evidence="1">
    <location>
        <begin position="87"/>
        <end position="127"/>
    </location>
</feature>
<evidence type="ECO:0000256" key="1">
    <source>
        <dbReference type="SAM" id="MobiDB-lite"/>
    </source>
</evidence>
<proteinExistence type="predicted"/>
<organism evidence="2 3">
    <name type="scientific">Rhizoctonia solani</name>
    <dbReference type="NCBI Taxonomy" id="456999"/>
    <lineage>
        <taxon>Eukaryota</taxon>
        <taxon>Fungi</taxon>
        <taxon>Dikarya</taxon>
        <taxon>Basidiomycota</taxon>
        <taxon>Agaricomycotina</taxon>
        <taxon>Agaricomycetes</taxon>
        <taxon>Cantharellales</taxon>
        <taxon>Ceratobasidiaceae</taxon>
        <taxon>Rhizoctonia</taxon>
    </lineage>
</organism>
<feature type="compositionally biased region" description="Basic and acidic residues" evidence="1">
    <location>
        <begin position="118"/>
        <end position="127"/>
    </location>
</feature>
<sequence>MGNFNHNLKSRSIVGHFATPLASSQNSDLAGACIESREDRFMPCRLASDVLRRLASYKPSAAARLCVSFLSHPPSCRSRELVWAAHEPDSRSGVPGPPSLLRSRGGSPALTGLGLVADEDKREEDKF</sequence>
<accession>A0A8H7HZP2</accession>
<protein>
    <submittedName>
        <fullName evidence="2">Uncharacterized protein</fullName>
    </submittedName>
</protein>
<evidence type="ECO:0000313" key="2">
    <source>
        <dbReference type="EMBL" id="KAF8714449.1"/>
    </source>
</evidence>
<gene>
    <name evidence="2" type="ORF">RHS03_00139</name>
</gene>